<dbReference type="AlphaFoldDB" id="A0AB33Z1J4"/>
<organism evidence="1 2">
    <name type="scientific">Cycloclasticus pugetii</name>
    <dbReference type="NCBI Taxonomy" id="34068"/>
    <lineage>
        <taxon>Bacteria</taxon>
        <taxon>Pseudomonadati</taxon>
        <taxon>Pseudomonadota</taxon>
        <taxon>Gammaproteobacteria</taxon>
        <taxon>Thiotrichales</taxon>
        <taxon>Piscirickettsiaceae</taxon>
        <taxon>Cycloclasticus</taxon>
    </lineage>
</organism>
<dbReference type="EMBL" id="ASHL01000004">
    <property type="protein sequence ID" value="EPD13259.1"/>
    <property type="molecule type" value="Genomic_DNA"/>
</dbReference>
<protein>
    <submittedName>
        <fullName evidence="1">Uncharacterized protein</fullName>
    </submittedName>
</protein>
<sequence length="90" mass="9997">MLTYEDCVELSGLTNEEIEAIAEHEHVPNIVALELGHYLLETEAGVPAIKEIILDDIHEAEACGNLVQSAKLKLVLQHFVSQHPYHEVGQ</sequence>
<gene>
    <name evidence="1" type="ORF">L196_06440</name>
</gene>
<dbReference type="RefSeq" id="WP_016390382.1">
    <property type="nucleotide sequence ID" value="NZ_FQZJ01000003.1"/>
</dbReference>
<keyword evidence="2" id="KW-1185">Reference proteome</keyword>
<accession>A0AB33Z1J4</accession>
<evidence type="ECO:0000313" key="2">
    <source>
        <dbReference type="Proteomes" id="UP000015462"/>
    </source>
</evidence>
<reference evidence="1 2" key="1">
    <citation type="journal article" date="2013" name="Genome Announc.">
        <title>Genome Sequence of the Pyrene- and Fluoranthene-Degrading Bacterium Cycloclasticus sp. Strain PY97M.</title>
        <authorList>
            <person name="Cui Z."/>
            <person name="Xu G."/>
            <person name="Li Q."/>
            <person name="Gao W."/>
            <person name="Zheng L."/>
        </authorList>
    </citation>
    <scope>NUCLEOTIDE SEQUENCE [LARGE SCALE GENOMIC DNA]</scope>
    <source>
        <strain evidence="1 2">PY97M</strain>
    </source>
</reference>
<evidence type="ECO:0000313" key="1">
    <source>
        <dbReference type="EMBL" id="EPD13259.1"/>
    </source>
</evidence>
<comment type="caution">
    <text evidence="1">The sequence shown here is derived from an EMBL/GenBank/DDBJ whole genome shotgun (WGS) entry which is preliminary data.</text>
</comment>
<dbReference type="Proteomes" id="UP000015462">
    <property type="component" value="Unassembled WGS sequence"/>
</dbReference>
<proteinExistence type="predicted"/>
<name>A0AB33Z1J4_9GAMM</name>